<name>A0A392QHD4_9FABA</name>
<reference evidence="2 3" key="1">
    <citation type="journal article" date="2018" name="Front. Plant Sci.">
        <title>Red Clover (Trifolium pratense) and Zigzag Clover (T. medium) - A Picture of Genomic Similarities and Differences.</title>
        <authorList>
            <person name="Dluhosova J."/>
            <person name="Istvanek J."/>
            <person name="Nedelnik J."/>
            <person name="Repkova J."/>
        </authorList>
    </citation>
    <scope>NUCLEOTIDE SEQUENCE [LARGE SCALE GENOMIC DNA]</scope>
    <source>
        <strain evidence="3">cv. 10/8</strain>
        <tissue evidence="2">Leaf</tissue>
    </source>
</reference>
<dbReference type="EMBL" id="LXQA010135078">
    <property type="protein sequence ID" value="MCI23272.1"/>
    <property type="molecule type" value="Genomic_DNA"/>
</dbReference>
<feature type="region of interest" description="Disordered" evidence="1">
    <location>
        <begin position="28"/>
        <end position="56"/>
    </location>
</feature>
<dbReference type="AlphaFoldDB" id="A0A392QHD4"/>
<protein>
    <submittedName>
        <fullName evidence="2">Uncharacterized protein</fullName>
    </submittedName>
</protein>
<accession>A0A392QHD4</accession>
<keyword evidence="3" id="KW-1185">Reference proteome</keyword>
<sequence>MADVTSRYSRWWKQSVLGHNDFVQKIVQRKRSESSRKHRARVGNVNRRGNDVGVPPGFPPHLVDTLIFGSFCDDVPVEISANDFVKADENIGASSVLVED</sequence>
<feature type="non-terminal residue" evidence="2">
    <location>
        <position position="100"/>
    </location>
</feature>
<proteinExistence type="predicted"/>
<evidence type="ECO:0000313" key="3">
    <source>
        <dbReference type="Proteomes" id="UP000265520"/>
    </source>
</evidence>
<evidence type="ECO:0000256" key="1">
    <source>
        <dbReference type="SAM" id="MobiDB-lite"/>
    </source>
</evidence>
<feature type="compositionally biased region" description="Low complexity" evidence="1">
    <location>
        <begin position="42"/>
        <end position="54"/>
    </location>
</feature>
<comment type="caution">
    <text evidence="2">The sequence shown here is derived from an EMBL/GenBank/DDBJ whole genome shotgun (WGS) entry which is preliminary data.</text>
</comment>
<dbReference type="Proteomes" id="UP000265520">
    <property type="component" value="Unassembled WGS sequence"/>
</dbReference>
<organism evidence="2 3">
    <name type="scientific">Trifolium medium</name>
    <dbReference type="NCBI Taxonomy" id="97028"/>
    <lineage>
        <taxon>Eukaryota</taxon>
        <taxon>Viridiplantae</taxon>
        <taxon>Streptophyta</taxon>
        <taxon>Embryophyta</taxon>
        <taxon>Tracheophyta</taxon>
        <taxon>Spermatophyta</taxon>
        <taxon>Magnoliopsida</taxon>
        <taxon>eudicotyledons</taxon>
        <taxon>Gunneridae</taxon>
        <taxon>Pentapetalae</taxon>
        <taxon>rosids</taxon>
        <taxon>fabids</taxon>
        <taxon>Fabales</taxon>
        <taxon>Fabaceae</taxon>
        <taxon>Papilionoideae</taxon>
        <taxon>50 kb inversion clade</taxon>
        <taxon>NPAAA clade</taxon>
        <taxon>Hologalegina</taxon>
        <taxon>IRL clade</taxon>
        <taxon>Trifolieae</taxon>
        <taxon>Trifolium</taxon>
    </lineage>
</organism>
<evidence type="ECO:0000313" key="2">
    <source>
        <dbReference type="EMBL" id="MCI23272.1"/>
    </source>
</evidence>